<keyword evidence="4" id="KW-1185">Reference proteome</keyword>
<dbReference type="PANTHER" id="PTHR48081">
    <property type="entry name" value="AB HYDROLASE SUPERFAMILY PROTEIN C4A8.06C"/>
    <property type="match status" value="1"/>
</dbReference>
<dbReference type="InterPro" id="IPR029058">
    <property type="entry name" value="AB_hydrolase_fold"/>
</dbReference>
<accession>A0AA88FGX3</accession>
<evidence type="ECO:0000313" key="4">
    <source>
        <dbReference type="Proteomes" id="UP000326380"/>
    </source>
</evidence>
<gene>
    <name evidence="3" type="ORF">F0P96_19725</name>
</gene>
<dbReference type="SUPFAM" id="SSF53474">
    <property type="entry name" value="alpha/beta-Hydrolases"/>
    <property type="match status" value="1"/>
</dbReference>
<comment type="caution">
    <text evidence="3">The sequence shown here is derived from an EMBL/GenBank/DDBJ whole genome shotgun (WGS) entry which is preliminary data.</text>
</comment>
<dbReference type="GO" id="GO:0016787">
    <property type="term" value="F:hydrolase activity"/>
    <property type="evidence" value="ECO:0007669"/>
    <property type="project" value="UniProtKB-KW"/>
</dbReference>
<dbReference type="Proteomes" id="UP000326380">
    <property type="component" value="Unassembled WGS sequence"/>
</dbReference>
<proteinExistence type="predicted"/>
<organism evidence="3 4">
    <name type="scientific">Hymenobacter busanensis</name>
    <dbReference type="NCBI Taxonomy" id="2607656"/>
    <lineage>
        <taxon>Bacteria</taxon>
        <taxon>Pseudomonadati</taxon>
        <taxon>Bacteroidota</taxon>
        <taxon>Cytophagia</taxon>
        <taxon>Cytophagales</taxon>
        <taxon>Hymenobacteraceae</taxon>
        <taxon>Hymenobacter</taxon>
    </lineage>
</organism>
<dbReference type="Gene3D" id="3.40.50.1820">
    <property type="entry name" value="alpha/beta hydrolase"/>
    <property type="match status" value="1"/>
</dbReference>
<evidence type="ECO:0000259" key="2">
    <source>
        <dbReference type="Pfam" id="PF20434"/>
    </source>
</evidence>
<name>A0AA88FGX3_9BACT</name>
<protein>
    <submittedName>
        <fullName evidence="3">Carboxylesterase family protein</fullName>
    </submittedName>
</protein>
<keyword evidence="1" id="KW-0378">Hydrolase</keyword>
<dbReference type="InterPro" id="IPR049492">
    <property type="entry name" value="BD-FAE-like_dom"/>
</dbReference>
<reference evidence="3 4" key="1">
    <citation type="submission" date="2019-09" db="EMBL/GenBank/DDBJ databases">
        <title>Genome sequence of Hymenobacter sp. M3.</title>
        <authorList>
            <person name="Srinivasan S."/>
        </authorList>
    </citation>
    <scope>NUCLEOTIDE SEQUENCE [LARGE SCALE GENOMIC DNA]</scope>
    <source>
        <strain evidence="3 4">M3</strain>
    </source>
</reference>
<evidence type="ECO:0000256" key="1">
    <source>
        <dbReference type="ARBA" id="ARBA00022801"/>
    </source>
</evidence>
<dbReference type="AlphaFoldDB" id="A0AA88FGX3"/>
<dbReference type="Pfam" id="PF20434">
    <property type="entry name" value="BD-FAE"/>
    <property type="match status" value="1"/>
</dbReference>
<dbReference type="InterPro" id="IPR050300">
    <property type="entry name" value="GDXG_lipolytic_enzyme"/>
</dbReference>
<sequence length="457" mass="48837">MATWSPGRRDGGVVGMGEAGEKVRKPTANASLTPRAYVNVVLRVRTRKLCPMRSFLFAVLVLLGMARTASAQIDTTGGRYHRPLFKQVTITRGVAFGSAVNAQGATQTLLLDLYEPVGDTVRRRPVVIMAHEGAFLTGNRDDQFMTAICTRLAQLGYVAASIDYRLGFFPLDSTNVGRAAIRAGQDMRAAVRFFRRDAATVRQYRVHAGYIYAGGSSAGAITALQVGYLDKPAEVPAYINLAAVGTLEGSSGNPGYSSQVAAVLNLCGAVGSPSWLEPGNAPLCSVHGTADAVVPYSVGKAFGLATSPRLYGSGVLKPRADAVGIPNVLRALRGAPHVPYNGSSGLSVAYFDTTFQTVRDFLRPLLRQPATVLAVKTASNLAQAQIFPVPAEQTIHLEAPSGTPFRPVRVELIDAKGRIVRRFLWDQPRVIIPRNNLPAGTYYLSGEGLAGRTLVLQ</sequence>
<evidence type="ECO:0000313" key="3">
    <source>
        <dbReference type="EMBL" id="KAA9325560.1"/>
    </source>
</evidence>
<dbReference type="EMBL" id="VTWU01000009">
    <property type="protein sequence ID" value="KAA9325560.1"/>
    <property type="molecule type" value="Genomic_DNA"/>
</dbReference>
<feature type="domain" description="BD-FAE-like" evidence="2">
    <location>
        <begin position="111"/>
        <end position="247"/>
    </location>
</feature>